<accession>A0A382GCE4</accession>
<feature type="domain" description="NAD-dependent epimerase/dehydratase" evidence="1">
    <location>
        <begin position="6"/>
        <end position="231"/>
    </location>
</feature>
<evidence type="ECO:0000259" key="1">
    <source>
        <dbReference type="Pfam" id="PF01370"/>
    </source>
</evidence>
<dbReference type="SUPFAM" id="SSF51735">
    <property type="entry name" value="NAD(P)-binding Rossmann-fold domains"/>
    <property type="match status" value="1"/>
</dbReference>
<dbReference type="PANTHER" id="PTHR43245">
    <property type="entry name" value="BIFUNCTIONAL POLYMYXIN RESISTANCE PROTEIN ARNA"/>
    <property type="match status" value="1"/>
</dbReference>
<dbReference type="Pfam" id="PF01370">
    <property type="entry name" value="Epimerase"/>
    <property type="match status" value="1"/>
</dbReference>
<dbReference type="EMBL" id="UINC01054612">
    <property type="protein sequence ID" value="SVB72532.1"/>
    <property type="molecule type" value="Genomic_DNA"/>
</dbReference>
<dbReference type="InterPro" id="IPR050177">
    <property type="entry name" value="Lipid_A_modif_metabolic_enz"/>
</dbReference>
<dbReference type="AlphaFoldDB" id="A0A382GCE4"/>
<sequence>MQKSCLVIGGSGFLGGHLVRKLLSINCRVTSTYNSRPIKEGNPDPNLSLSKADICKRDEIESLFPDLDYVFMCANVSPFNLSKEEYKRRVTQINTEGINNVAQCMIKYKTKFLVFLSSVAAMGANSDTECYDESISFEPEETYGKSKLLAEKTLQNYFKKGLIDGAILRPSGIYGPGGFGPLEKIVSFLNKGFVPIIGNGENLQSVVYVGNVVNAAITVAETNSSPGAVYLISDNRPYSVNEMISTTARIMGKKYRTIHFPVSVFRFIGWVLDWVSVITGKQMPVSLSSIDAITAGRIFKVDKIKNALGFEFEFELEDGLRQTLA</sequence>
<dbReference type="Gene3D" id="3.40.50.720">
    <property type="entry name" value="NAD(P)-binding Rossmann-like Domain"/>
    <property type="match status" value="1"/>
</dbReference>
<protein>
    <recommendedName>
        <fullName evidence="1">NAD-dependent epimerase/dehydratase domain-containing protein</fullName>
    </recommendedName>
</protein>
<reference evidence="2" key="1">
    <citation type="submission" date="2018-05" db="EMBL/GenBank/DDBJ databases">
        <authorList>
            <person name="Lanie J.A."/>
            <person name="Ng W.-L."/>
            <person name="Kazmierczak K.M."/>
            <person name="Andrzejewski T.M."/>
            <person name="Davidsen T.M."/>
            <person name="Wayne K.J."/>
            <person name="Tettelin H."/>
            <person name="Glass J.I."/>
            <person name="Rusch D."/>
            <person name="Podicherti R."/>
            <person name="Tsui H.-C.T."/>
            <person name="Winkler M.E."/>
        </authorList>
    </citation>
    <scope>NUCLEOTIDE SEQUENCE</scope>
</reference>
<proteinExistence type="predicted"/>
<dbReference type="InterPro" id="IPR001509">
    <property type="entry name" value="Epimerase_deHydtase"/>
</dbReference>
<gene>
    <name evidence="2" type="ORF">METZ01_LOCUS225386</name>
</gene>
<evidence type="ECO:0000313" key="2">
    <source>
        <dbReference type="EMBL" id="SVB72532.1"/>
    </source>
</evidence>
<name>A0A382GCE4_9ZZZZ</name>
<dbReference type="InterPro" id="IPR036291">
    <property type="entry name" value="NAD(P)-bd_dom_sf"/>
</dbReference>
<organism evidence="2">
    <name type="scientific">marine metagenome</name>
    <dbReference type="NCBI Taxonomy" id="408172"/>
    <lineage>
        <taxon>unclassified sequences</taxon>
        <taxon>metagenomes</taxon>
        <taxon>ecological metagenomes</taxon>
    </lineage>
</organism>